<sequence length="129" mass="14458">MNTSLWLNGSTTRAGICPTANFIDNCTVWTSPRSQWIITTTGTLLLCITVTLLNLYNLAVFHYWSHKEPYLLFHIILALNAILTGITGIPSPITRLIDWTHPTRWPSNSAPSASSPPVYRHGQRGGYQY</sequence>
<evidence type="ECO:0000256" key="2">
    <source>
        <dbReference type="SAM" id="Phobius"/>
    </source>
</evidence>
<keyword evidence="2" id="KW-1133">Transmembrane helix</keyword>
<reference evidence="4" key="1">
    <citation type="submission" date="2017-01" db="EMBL/GenBank/DDBJ databases">
        <title>Comparative genomics of anhydrobiosis in the tardigrade Hypsibius dujardini.</title>
        <authorList>
            <person name="Yoshida Y."/>
            <person name="Koutsovoulos G."/>
            <person name="Laetsch D."/>
            <person name="Stevens L."/>
            <person name="Kumar S."/>
            <person name="Horikawa D."/>
            <person name="Ishino K."/>
            <person name="Komine S."/>
            <person name="Tomita M."/>
            <person name="Blaxter M."/>
            <person name="Arakawa K."/>
        </authorList>
    </citation>
    <scope>NUCLEOTIDE SEQUENCE [LARGE SCALE GENOMIC DNA]</scope>
    <source>
        <strain evidence="4">Z151</strain>
    </source>
</reference>
<feature type="transmembrane region" description="Helical" evidence="2">
    <location>
        <begin position="43"/>
        <end position="64"/>
    </location>
</feature>
<evidence type="ECO:0000313" key="4">
    <source>
        <dbReference type="Proteomes" id="UP000192578"/>
    </source>
</evidence>
<gene>
    <name evidence="3" type="ORF">BV898_04054</name>
</gene>
<keyword evidence="4" id="KW-1185">Reference proteome</keyword>
<dbReference type="EMBL" id="MTYJ01000020">
    <property type="protein sequence ID" value="OQV21840.1"/>
    <property type="molecule type" value="Genomic_DNA"/>
</dbReference>
<feature type="compositionally biased region" description="Low complexity" evidence="1">
    <location>
        <begin position="106"/>
        <end position="117"/>
    </location>
</feature>
<evidence type="ECO:0000313" key="3">
    <source>
        <dbReference type="EMBL" id="OQV21840.1"/>
    </source>
</evidence>
<dbReference type="AlphaFoldDB" id="A0A1W0X360"/>
<keyword evidence="2" id="KW-0472">Membrane</keyword>
<dbReference type="Proteomes" id="UP000192578">
    <property type="component" value="Unassembled WGS sequence"/>
</dbReference>
<proteinExistence type="predicted"/>
<evidence type="ECO:0000256" key="1">
    <source>
        <dbReference type="SAM" id="MobiDB-lite"/>
    </source>
</evidence>
<protein>
    <submittedName>
        <fullName evidence="3">Uncharacterized protein</fullName>
    </submittedName>
</protein>
<keyword evidence="2" id="KW-0812">Transmembrane</keyword>
<feature type="region of interest" description="Disordered" evidence="1">
    <location>
        <begin position="105"/>
        <end position="129"/>
    </location>
</feature>
<accession>A0A1W0X360</accession>
<comment type="caution">
    <text evidence="3">The sequence shown here is derived from an EMBL/GenBank/DDBJ whole genome shotgun (WGS) entry which is preliminary data.</text>
</comment>
<name>A0A1W0X360_HYPEX</name>
<organism evidence="3 4">
    <name type="scientific">Hypsibius exemplaris</name>
    <name type="common">Freshwater tardigrade</name>
    <dbReference type="NCBI Taxonomy" id="2072580"/>
    <lineage>
        <taxon>Eukaryota</taxon>
        <taxon>Metazoa</taxon>
        <taxon>Ecdysozoa</taxon>
        <taxon>Tardigrada</taxon>
        <taxon>Eutardigrada</taxon>
        <taxon>Parachela</taxon>
        <taxon>Hypsibioidea</taxon>
        <taxon>Hypsibiidae</taxon>
        <taxon>Hypsibius</taxon>
    </lineage>
</organism>
<feature type="transmembrane region" description="Helical" evidence="2">
    <location>
        <begin position="70"/>
        <end position="89"/>
    </location>
</feature>